<evidence type="ECO:0000259" key="5">
    <source>
        <dbReference type="PROSITE" id="PS50157"/>
    </source>
</evidence>
<dbReference type="EMBL" id="KB308639">
    <property type="protein sequence ID" value="ELT97137.1"/>
    <property type="molecule type" value="Genomic_DNA"/>
</dbReference>
<evidence type="ECO:0000256" key="3">
    <source>
        <dbReference type="PROSITE-ProRule" id="PRU00042"/>
    </source>
</evidence>
<feature type="domain" description="C2H2-type" evidence="5">
    <location>
        <begin position="449"/>
        <end position="472"/>
    </location>
</feature>
<dbReference type="Proteomes" id="UP000014760">
    <property type="component" value="Unassembled WGS sequence"/>
</dbReference>
<sequence>MGVVTTEEVSEGQTFGPIPMTLTLAEPAVLIGHRTCDTPPDIHAVKLDITAYREGIGLAEWVPYVQAAREASEQNMEAFLNSSGQLYYKTIKALSPGSELFIWYSNDYAAYLKVPPILPSYIKGSSFHCPYCAESFIYTNSLRAHLRFKCKYRHHVVMAQKAAAVASAPLNCLVSNPPKSEPSSRADSPSKASLPQYKTPESPQSSIPESASPCPTPDATTTKRPRDDDEDTPDQPSPKRLACYSPASDVSDRSCSEKLSPSLPTEAVEARSAFQRVDRLKKLSPEPSVPNMAKIPANSMLNPNLHRDTSHMQPMHPYHVLASQRLPMAAMMGSKLGLTPFRDSNKDVEMMKGFDNNNIHKMPYPPPPELNALPQGVPYVYRSPNPMVDRMLNVVPPRAPPVAPSLSLAQNWCAKCNATFRMTSDLVYHMRSHHKREFDPAKKKRDDKLRCEVCGETFRERHHLTRHMTSHA</sequence>
<keyword evidence="3" id="KW-0862">Zinc</keyword>
<dbReference type="STRING" id="283909.R7TU63"/>
<dbReference type="PROSITE" id="PS00028">
    <property type="entry name" value="ZINC_FINGER_C2H2_1"/>
    <property type="match status" value="2"/>
</dbReference>
<comment type="subcellular location">
    <subcellularLocation>
        <location evidence="1">Nucleus</location>
    </subcellularLocation>
</comment>
<organism evidence="7">
    <name type="scientific">Capitella teleta</name>
    <name type="common">Polychaete worm</name>
    <dbReference type="NCBI Taxonomy" id="283909"/>
    <lineage>
        <taxon>Eukaryota</taxon>
        <taxon>Metazoa</taxon>
        <taxon>Spiralia</taxon>
        <taxon>Lophotrochozoa</taxon>
        <taxon>Annelida</taxon>
        <taxon>Polychaeta</taxon>
        <taxon>Sedentaria</taxon>
        <taxon>Scolecida</taxon>
        <taxon>Capitellidae</taxon>
        <taxon>Capitella</taxon>
    </lineage>
</organism>
<protein>
    <recommendedName>
        <fullName evidence="10">PR domain zinc finger protein 8</fullName>
    </recommendedName>
</protein>
<evidence type="ECO:0000256" key="4">
    <source>
        <dbReference type="SAM" id="MobiDB-lite"/>
    </source>
</evidence>
<dbReference type="InterPro" id="IPR001214">
    <property type="entry name" value="SET_dom"/>
</dbReference>
<evidence type="ECO:0000259" key="6">
    <source>
        <dbReference type="PROSITE" id="PS50280"/>
    </source>
</evidence>
<dbReference type="Gene3D" id="3.30.160.60">
    <property type="entry name" value="Classic Zinc Finger"/>
    <property type="match status" value="1"/>
</dbReference>
<dbReference type="AlphaFoldDB" id="R7TU63"/>
<evidence type="ECO:0000313" key="9">
    <source>
        <dbReference type="Proteomes" id="UP000014760"/>
    </source>
</evidence>
<dbReference type="EMBL" id="AMQN01011011">
    <property type="status" value="NOT_ANNOTATED_CDS"/>
    <property type="molecule type" value="Genomic_DNA"/>
</dbReference>
<name>R7TU63_CAPTE</name>
<dbReference type="GO" id="GO:0006355">
    <property type="term" value="P:regulation of DNA-templated transcription"/>
    <property type="evidence" value="ECO:0007669"/>
    <property type="project" value="TreeGrafter"/>
</dbReference>
<dbReference type="InterPro" id="IPR036236">
    <property type="entry name" value="Znf_C2H2_sf"/>
</dbReference>
<dbReference type="Gene3D" id="2.170.270.10">
    <property type="entry name" value="SET domain"/>
    <property type="match status" value="1"/>
</dbReference>
<dbReference type="PANTHER" id="PTHR16516">
    <property type="entry name" value="AGAP007109-PA"/>
    <property type="match status" value="1"/>
</dbReference>
<dbReference type="PROSITE" id="PS50157">
    <property type="entry name" value="ZINC_FINGER_C2H2_2"/>
    <property type="match status" value="3"/>
</dbReference>
<dbReference type="SUPFAM" id="SSF57667">
    <property type="entry name" value="beta-beta-alpha zinc fingers"/>
    <property type="match status" value="1"/>
</dbReference>
<dbReference type="InterPro" id="IPR013087">
    <property type="entry name" value="Znf_C2H2_type"/>
</dbReference>
<accession>R7TU63</accession>
<feature type="region of interest" description="Disordered" evidence="4">
    <location>
        <begin position="176"/>
        <end position="272"/>
    </location>
</feature>
<dbReference type="OMA" id="RAHLKFK"/>
<evidence type="ECO:0008006" key="10">
    <source>
        <dbReference type="Google" id="ProtNLM"/>
    </source>
</evidence>
<evidence type="ECO:0000256" key="1">
    <source>
        <dbReference type="ARBA" id="ARBA00004123"/>
    </source>
</evidence>
<dbReference type="PROSITE" id="PS50280">
    <property type="entry name" value="SET"/>
    <property type="match status" value="1"/>
</dbReference>
<evidence type="ECO:0000256" key="2">
    <source>
        <dbReference type="ARBA" id="ARBA00023242"/>
    </source>
</evidence>
<reference evidence="8" key="3">
    <citation type="submission" date="2015-06" db="UniProtKB">
        <authorList>
            <consortium name="EnsemblMetazoa"/>
        </authorList>
    </citation>
    <scope>IDENTIFICATION</scope>
</reference>
<proteinExistence type="predicted"/>
<dbReference type="HOGENOM" id="CLU_034617_1_0_1"/>
<dbReference type="OrthoDB" id="5814089at2759"/>
<dbReference type="InterPro" id="IPR052296">
    <property type="entry name" value="TR-Histone_Methyltrans"/>
</dbReference>
<keyword evidence="3" id="KW-0863">Zinc-finger</keyword>
<dbReference type="FunCoup" id="R7TU63">
    <property type="interactions" value="11"/>
</dbReference>
<gene>
    <name evidence="7" type="ORF">CAPTEDRAFT_221467</name>
</gene>
<feature type="compositionally biased region" description="Polar residues" evidence="4">
    <location>
        <begin position="199"/>
        <end position="209"/>
    </location>
</feature>
<feature type="domain" description="C2H2-type" evidence="5">
    <location>
        <begin position="127"/>
        <end position="154"/>
    </location>
</feature>
<evidence type="ECO:0000313" key="8">
    <source>
        <dbReference type="EnsemblMetazoa" id="CapteP221467"/>
    </source>
</evidence>
<reference evidence="9" key="1">
    <citation type="submission" date="2012-12" db="EMBL/GenBank/DDBJ databases">
        <authorList>
            <person name="Hellsten U."/>
            <person name="Grimwood J."/>
            <person name="Chapman J.A."/>
            <person name="Shapiro H."/>
            <person name="Aerts A."/>
            <person name="Otillar R.P."/>
            <person name="Terry A.Y."/>
            <person name="Boore J.L."/>
            <person name="Simakov O."/>
            <person name="Marletaz F."/>
            <person name="Cho S.-J."/>
            <person name="Edsinger-Gonzales E."/>
            <person name="Havlak P."/>
            <person name="Kuo D.-H."/>
            <person name="Larsson T."/>
            <person name="Lv J."/>
            <person name="Arendt D."/>
            <person name="Savage R."/>
            <person name="Osoegawa K."/>
            <person name="de Jong P."/>
            <person name="Lindberg D.R."/>
            <person name="Seaver E.C."/>
            <person name="Weisblat D.A."/>
            <person name="Putnam N.H."/>
            <person name="Grigoriev I.V."/>
            <person name="Rokhsar D.S."/>
        </authorList>
    </citation>
    <scope>NUCLEOTIDE SEQUENCE</scope>
    <source>
        <strain evidence="9">I ESC-2004</strain>
    </source>
</reference>
<feature type="compositionally biased region" description="Polar residues" evidence="4">
    <location>
        <begin position="176"/>
        <end position="193"/>
    </location>
</feature>
<keyword evidence="2" id="KW-0539">Nucleus</keyword>
<dbReference type="SMART" id="SM00355">
    <property type="entry name" value="ZnF_C2H2"/>
    <property type="match status" value="3"/>
</dbReference>
<dbReference type="GO" id="GO:0005634">
    <property type="term" value="C:nucleus"/>
    <property type="evidence" value="ECO:0007669"/>
    <property type="project" value="UniProtKB-SubCell"/>
</dbReference>
<keyword evidence="3" id="KW-0479">Metal-binding</keyword>
<dbReference type="PANTHER" id="PTHR16516:SF4">
    <property type="entry name" value="C2H2-TYPE DOMAIN-CONTAINING PROTEIN"/>
    <property type="match status" value="1"/>
</dbReference>
<dbReference type="EnsemblMetazoa" id="CapteT221467">
    <property type="protein sequence ID" value="CapteP221467"/>
    <property type="gene ID" value="CapteG221467"/>
</dbReference>
<feature type="domain" description="SET" evidence="6">
    <location>
        <begin position="1"/>
        <end position="105"/>
    </location>
</feature>
<dbReference type="Pfam" id="PF21549">
    <property type="entry name" value="PRDM2_PR"/>
    <property type="match status" value="1"/>
</dbReference>
<keyword evidence="9" id="KW-1185">Reference proteome</keyword>
<reference evidence="7 9" key="2">
    <citation type="journal article" date="2013" name="Nature">
        <title>Insights into bilaterian evolution from three spiralian genomes.</title>
        <authorList>
            <person name="Simakov O."/>
            <person name="Marletaz F."/>
            <person name="Cho S.J."/>
            <person name="Edsinger-Gonzales E."/>
            <person name="Havlak P."/>
            <person name="Hellsten U."/>
            <person name="Kuo D.H."/>
            <person name="Larsson T."/>
            <person name="Lv J."/>
            <person name="Arendt D."/>
            <person name="Savage R."/>
            <person name="Osoegawa K."/>
            <person name="de Jong P."/>
            <person name="Grimwood J."/>
            <person name="Chapman J.A."/>
            <person name="Shapiro H."/>
            <person name="Aerts A."/>
            <person name="Otillar R.P."/>
            <person name="Terry A.Y."/>
            <person name="Boore J.L."/>
            <person name="Grigoriev I.V."/>
            <person name="Lindberg D.R."/>
            <person name="Seaver E.C."/>
            <person name="Weisblat D.A."/>
            <person name="Putnam N.H."/>
            <person name="Rokhsar D.S."/>
        </authorList>
    </citation>
    <scope>NUCLEOTIDE SEQUENCE</scope>
    <source>
        <strain evidence="7 9">I ESC-2004</strain>
    </source>
</reference>
<dbReference type="InterPro" id="IPR046341">
    <property type="entry name" value="SET_dom_sf"/>
</dbReference>
<evidence type="ECO:0000313" key="7">
    <source>
        <dbReference type="EMBL" id="ELT97137.1"/>
    </source>
</evidence>
<dbReference type="Pfam" id="PF00096">
    <property type="entry name" value="zf-C2H2"/>
    <property type="match status" value="1"/>
</dbReference>
<feature type="domain" description="C2H2-type" evidence="5">
    <location>
        <begin position="411"/>
        <end position="438"/>
    </location>
</feature>
<dbReference type="GO" id="GO:0008270">
    <property type="term" value="F:zinc ion binding"/>
    <property type="evidence" value="ECO:0007669"/>
    <property type="project" value="UniProtKB-KW"/>
</dbReference>